<comment type="similarity">
    <text evidence="3">Belongs to the HARBI1 family.</text>
</comment>
<evidence type="ECO:0000256" key="5">
    <source>
        <dbReference type="ARBA" id="ARBA00022723"/>
    </source>
</evidence>
<evidence type="ECO:0000256" key="3">
    <source>
        <dbReference type="ARBA" id="ARBA00006958"/>
    </source>
</evidence>
<dbReference type="PANTHER" id="PTHR22930">
    <property type="match status" value="1"/>
</dbReference>
<keyword evidence="11" id="KW-1185">Reference proteome</keyword>
<dbReference type="GO" id="GO:0004518">
    <property type="term" value="F:nuclease activity"/>
    <property type="evidence" value="ECO:0007669"/>
    <property type="project" value="UniProtKB-KW"/>
</dbReference>
<feature type="domain" description="DUF8040" evidence="9">
    <location>
        <begin position="1"/>
        <end position="67"/>
    </location>
</feature>
<dbReference type="EMBL" id="JANJYJ010000003">
    <property type="protein sequence ID" value="KAK3221419.1"/>
    <property type="molecule type" value="Genomic_DNA"/>
</dbReference>
<dbReference type="Pfam" id="PF13359">
    <property type="entry name" value="DDE_Tnp_4"/>
    <property type="match status" value="1"/>
</dbReference>
<evidence type="ECO:0000313" key="10">
    <source>
        <dbReference type="EMBL" id="KAK3221419.1"/>
    </source>
</evidence>
<dbReference type="GO" id="GO:0016787">
    <property type="term" value="F:hydrolase activity"/>
    <property type="evidence" value="ECO:0007669"/>
    <property type="project" value="UniProtKB-KW"/>
</dbReference>
<evidence type="ECO:0000313" key="11">
    <source>
        <dbReference type="Proteomes" id="UP001281410"/>
    </source>
</evidence>
<dbReference type="InterPro" id="IPR058353">
    <property type="entry name" value="DUF8040"/>
</dbReference>
<feature type="domain" description="DDE Tnp4" evidence="8">
    <location>
        <begin position="98"/>
        <end position="258"/>
    </location>
</feature>
<keyword evidence="7" id="KW-0539">Nucleus</keyword>
<comment type="cofactor">
    <cofactor evidence="1">
        <name>a divalent metal cation</name>
        <dbReference type="ChEBI" id="CHEBI:60240"/>
    </cofactor>
</comment>
<dbReference type="Proteomes" id="UP001281410">
    <property type="component" value="Unassembled WGS sequence"/>
</dbReference>
<keyword evidence="6" id="KW-0378">Hydrolase</keyword>
<dbReference type="AlphaFoldDB" id="A0AAE0APU1"/>
<protein>
    <recommendedName>
        <fullName evidence="12">DDE Tnp4 domain-containing protein</fullName>
    </recommendedName>
</protein>
<dbReference type="InterPro" id="IPR027806">
    <property type="entry name" value="HARBI1_dom"/>
</dbReference>
<evidence type="ECO:0000256" key="1">
    <source>
        <dbReference type="ARBA" id="ARBA00001968"/>
    </source>
</evidence>
<dbReference type="GO" id="GO:0005634">
    <property type="term" value="C:nucleus"/>
    <property type="evidence" value="ECO:0007669"/>
    <property type="project" value="UniProtKB-SubCell"/>
</dbReference>
<evidence type="ECO:0000259" key="8">
    <source>
        <dbReference type="Pfam" id="PF13359"/>
    </source>
</evidence>
<evidence type="ECO:0000256" key="7">
    <source>
        <dbReference type="ARBA" id="ARBA00023242"/>
    </source>
</evidence>
<evidence type="ECO:0000259" key="9">
    <source>
        <dbReference type="Pfam" id="PF26138"/>
    </source>
</evidence>
<keyword evidence="5" id="KW-0479">Metal-binding</keyword>
<evidence type="ECO:0008006" key="12">
    <source>
        <dbReference type="Google" id="ProtNLM"/>
    </source>
</evidence>
<evidence type="ECO:0000256" key="2">
    <source>
        <dbReference type="ARBA" id="ARBA00004123"/>
    </source>
</evidence>
<evidence type="ECO:0000256" key="4">
    <source>
        <dbReference type="ARBA" id="ARBA00022722"/>
    </source>
</evidence>
<comment type="caution">
    <text evidence="10">The sequence shown here is derived from an EMBL/GenBank/DDBJ whole genome shotgun (WGS) entry which is preliminary data.</text>
</comment>
<organism evidence="10 11">
    <name type="scientific">Dipteronia sinensis</name>
    <dbReference type="NCBI Taxonomy" id="43782"/>
    <lineage>
        <taxon>Eukaryota</taxon>
        <taxon>Viridiplantae</taxon>
        <taxon>Streptophyta</taxon>
        <taxon>Embryophyta</taxon>
        <taxon>Tracheophyta</taxon>
        <taxon>Spermatophyta</taxon>
        <taxon>Magnoliopsida</taxon>
        <taxon>eudicotyledons</taxon>
        <taxon>Gunneridae</taxon>
        <taxon>Pentapetalae</taxon>
        <taxon>rosids</taxon>
        <taxon>malvids</taxon>
        <taxon>Sapindales</taxon>
        <taxon>Sapindaceae</taxon>
        <taxon>Hippocastanoideae</taxon>
        <taxon>Acereae</taxon>
        <taxon>Dipteronia</taxon>
    </lineage>
</organism>
<keyword evidence="4" id="KW-0540">Nuclease</keyword>
<dbReference type="GO" id="GO:0046872">
    <property type="term" value="F:metal ion binding"/>
    <property type="evidence" value="ECO:0007669"/>
    <property type="project" value="UniProtKB-KW"/>
</dbReference>
<comment type="subcellular location">
    <subcellularLocation>
        <location evidence="2">Nucleus</location>
    </subcellularLocation>
</comment>
<dbReference type="Pfam" id="PF26138">
    <property type="entry name" value="DUF8040"/>
    <property type="match status" value="1"/>
</dbReference>
<sequence length="316" mass="36916">MDRRIFIVLCELLRNTGRLKTNGLVSIEEQVCMFLHILAHHVKNRTIRSRFYRSGETISRYFNSVLQLHNHLLVSPYPVPENCSDERWKWFKNCLGALDGTYIKVHVSKVDKPRFRSRKGEIATNVLGDCSRDMMFTFVFLGWEGSASDSRVLQDALSRPTGMRVPNGCYYLVDGGYTNGEGFLAPYRGTRYHLSKWRDGYTPINHEEYFNMKHSSARNVIERCFRLLKLCWVILRSPSFYPLKTHCKIIVACCLLYNLIRRETSVDPMEHELNEIIKDEVDHDVIGQVSSSLEWTTWRDNLASQMFNEWRGNRST</sequence>
<name>A0AAE0APU1_9ROSI</name>
<dbReference type="PANTHER" id="PTHR22930:SF293">
    <property type="entry name" value="PROTEIN ALP1-LIKE"/>
    <property type="match status" value="1"/>
</dbReference>
<reference evidence="10" key="1">
    <citation type="journal article" date="2023" name="Plant J.">
        <title>Genome sequences and population genomics provide insights into the demographic history, inbreeding, and mutation load of two 'living fossil' tree species of Dipteronia.</title>
        <authorList>
            <person name="Feng Y."/>
            <person name="Comes H.P."/>
            <person name="Chen J."/>
            <person name="Zhu S."/>
            <person name="Lu R."/>
            <person name="Zhang X."/>
            <person name="Li P."/>
            <person name="Qiu J."/>
            <person name="Olsen K.M."/>
            <person name="Qiu Y."/>
        </authorList>
    </citation>
    <scope>NUCLEOTIDE SEQUENCE</scope>
    <source>
        <strain evidence="10">NBL</strain>
    </source>
</reference>
<dbReference type="InterPro" id="IPR045249">
    <property type="entry name" value="HARBI1-like"/>
</dbReference>
<accession>A0AAE0APU1</accession>
<proteinExistence type="inferred from homology"/>
<gene>
    <name evidence="10" type="ORF">Dsin_008444</name>
</gene>
<evidence type="ECO:0000256" key="6">
    <source>
        <dbReference type="ARBA" id="ARBA00022801"/>
    </source>
</evidence>